<feature type="region of interest" description="Disordered" evidence="1">
    <location>
        <begin position="1"/>
        <end position="21"/>
    </location>
</feature>
<dbReference type="Gene3D" id="3.10.20.30">
    <property type="match status" value="1"/>
</dbReference>
<dbReference type="Proteomes" id="UP000317093">
    <property type="component" value="Chromosome"/>
</dbReference>
<dbReference type="KEGG" id="knv:Pan216_46370"/>
<evidence type="ECO:0000313" key="4">
    <source>
        <dbReference type="Proteomes" id="UP000317093"/>
    </source>
</evidence>
<dbReference type="PRINTS" id="PR00326">
    <property type="entry name" value="GTP1OBG"/>
</dbReference>
<accession>A0A518B9U7</accession>
<dbReference type="OrthoDB" id="257487at2"/>
<feature type="compositionally biased region" description="Basic and acidic residues" evidence="1">
    <location>
        <begin position="10"/>
        <end position="21"/>
    </location>
</feature>
<dbReference type="EMBL" id="CP036279">
    <property type="protein sequence ID" value="QDU63756.1"/>
    <property type="molecule type" value="Genomic_DNA"/>
</dbReference>
<evidence type="ECO:0000259" key="2">
    <source>
        <dbReference type="PROSITE" id="PS51880"/>
    </source>
</evidence>
<dbReference type="Pfam" id="PF02824">
    <property type="entry name" value="TGS"/>
    <property type="match status" value="1"/>
</dbReference>
<feature type="region of interest" description="Disordered" evidence="1">
    <location>
        <begin position="56"/>
        <end position="88"/>
    </location>
</feature>
<dbReference type="InterPro" id="IPR012676">
    <property type="entry name" value="TGS-like"/>
</dbReference>
<dbReference type="AlphaFoldDB" id="A0A518B9U7"/>
<keyword evidence="4" id="KW-1185">Reference proteome</keyword>
<dbReference type="InterPro" id="IPR045001">
    <property type="entry name" value="DRG"/>
</dbReference>
<reference evidence="3 4" key="1">
    <citation type="submission" date="2019-02" db="EMBL/GenBank/DDBJ databases">
        <title>Deep-cultivation of Planctomycetes and their phenomic and genomic characterization uncovers novel biology.</title>
        <authorList>
            <person name="Wiegand S."/>
            <person name="Jogler M."/>
            <person name="Boedeker C."/>
            <person name="Pinto D."/>
            <person name="Vollmers J."/>
            <person name="Rivas-Marin E."/>
            <person name="Kohn T."/>
            <person name="Peeters S.H."/>
            <person name="Heuer A."/>
            <person name="Rast P."/>
            <person name="Oberbeckmann S."/>
            <person name="Bunk B."/>
            <person name="Jeske O."/>
            <person name="Meyerdierks A."/>
            <person name="Storesund J.E."/>
            <person name="Kallscheuer N."/>
            <person name="Luecker S."/>
            <person name="Lage O.M."/>
            <person name="Pohl T."/>
            <person name="Merkel B.J."/>
            <person name="Hornburger P."/>
            <person name="Mueller R.-W."/>
            <person name="Bruemmer F."/>
            <person name="Labrenz M."/>
            <person name="Spormann A.M."/>
            <person name="Op den Camp H."/>
            <person name="Overmann J."/>
            <person name="Amann R."/>
            <person name="Jetten M.S.M."/>
            <person name="Mascher T."/>
            <person name="Medema M.H."/>
            <person name="Devos D.P."/>
            <person name="Kaster A.-K."/>
            <person name="Ovreas L."/>
            <person name="Rohde M."/>
            <person name="Galperin M.Y."/>
            <person name="Jogler C."/>
        </authorList>
    </citation>
    <scope>NUCLEOTIDE SEQUENCE [LARGE SCALE GENOMIC DNA]</scope>
    <source>
        <strain evidence="3 4">Pan216</strain>
    </source>
</reference>
<dbReference type="InterPro" id="IPR006073">
    <property type="entry name" value="GTP-bd"/>
</dbReference>
<evidence type="ECO:0000313" key="3">
    <source>
        <dbReference type="EMBL" id="QDU63756.1"/>
    </source>
</evidence>
<dbReference type="RefSeq" id="WP_145261464.1">
    <property type="nucleotide sequence ID" value="NZ_CP036279.1"/>
</dbReference>
<organism evidence="3 4">
    <name type="scientific">Kolteria novifilia</name>
    <dbReference type="NCBI Taxonomy" id="2527975"/>
    <lineage>
        <taxon>Bacteria</taxon>
        <taxon>Pseudomonadati</taxon>
        <taxon>Planctomycetota</taxon>
        <taxon>Planctomycetia</taxon>
        <taxon>Kolteriales</taxon>
        <taxon>Kolteriaceae</taxon>
        <taxon>Kolteria</taxon>
    </lineage>
</organism>
<evidence type="ECO:0000256" key="1">
    <source>
        <dbReference type="SAM" id="MobiDB-lite"/>
    </source>
</evidence>
<protein>
    <submittedName>
        <fullName evidence="3">GTPase Obg/CgtA</fullName>
    </submittedName>
</protein>
<dbReference type="InterPro" id="IPR027417">
    <property type="entry name" value="P-loop_NTPase"/>
</dbReference>
<dbReference type="PROSITE" id="PS51880">
    <property type="entry name" value="TGS"/>
    <property type="match status" value="1"/>
</dbReference>
<sequence>MPANLTPQYKKAEEKYRRAQTPDEQILCIEEMFRELPKHKGTEKLQAELKTRLKELRTDVESGKKSPKKTPQQKIPRQGAGQIPIIGAPNSGKSRLLAELTSAKPEIADYPFTTREAQPGMMTWEDVRVQLIDTPPLAEHQVDGSLINMVRSANLVALCFDGSSDDAPDQTAEVLKLLRERKIELAGDSGFSEEDFTVARVKTLLVVTHADDPERDVRLEFLDEQVKRDFETVEVELDRPESVEALRERLYRGLDVFRVYTKSPGAKAELKDPFTLPAGGTVKDLAGLIHRDLEEKVKFAKVWGEEVRDGQSVGTDHVLQDRDLVELHT</sequence>
<dbReference type="SUPFAM" id="SSF81271">
    <property type="entry name" value="TGS-like"/>
    <property type="match status" value="1"/>
</dbReference>
<dbReference type="InterPro" id="IPR004095">
    <property type="entry name" value="TGS"/>
</dbReference>
<dbReference type="GO" id="GO:0003924">
    <property type="term" value="F:GTPase activity"/>
    <property type="evidence" value="ECO:0007669"/>
    <property type="project" value="InterPro"/>
</dbReference>
<feature type="domain" description="TGS" evidence="2">
    <location>
        <begin position="255"/>
        <end position="329"/>
    </location>
</feature>
<dbReference type="Gene3D" id="3.40.50.300">
    <property type="entry name" value="P-loop containing nucleotide triphosphate hydrolases"/>
    <property type="match status" value="1"/>
</dbReference>
<proteinExistence type="predicted"/>
<dbReference type="InterPro" id="IPR012675">
    <property type="entry name" value="Beta-grasp_dom_sf"/>
</dbReference>
<dbReference type="SUPFAM" id="SSF52540">
    <property type="entry name" value="P-loop containing nucleoside triphosphate hydrolases"/>
    <property type="match status" value="1"/>
</dbReference>
<dbReference type="Pfam" id="PF01926">
    <property type="entry name" value="MMR_HSR1"/>
    <property type="match status" value="1"/>
</dbReference>
<gene>
    <name evidence="3" type="primary">cgtA</name>
    <name evidence="3" type="ORF">Pan216_46370</name>
</gene>
<dbReference type="GO" id="GO:0005525">
    <property type="term" value="F:GTP binding"/>
    <property type="evidence" value="ECO:0007669"/>
    <property type="project" value="InterPro"/>
</dbReference>
<name>A0A518B9U7_9BACT</name>
<dbReference type="PANTHER" id="PTHR43127">
    <property type="entry name" value="DEVELOPMENTALLY-REGULATED GTP-BINDING PROTEIN 2"/>
    <property type="match status" value="1"/>
</dbReference>